<name>A0ABR9VUB3_9SYNC</name>
<evidence type="ECO:0000313" key="3">
    <source>
        <dbReference type="Proteomes" id="UP000658720"/>
    </source>
</evidence>
<feature type="domain" description="DUF5615" evidence="1">
    <location>
        <begin position="1"/>
        <end position="109"/>
    </location>
</feature>
<evidence type="ECO:0000313" key="2">
    <source>
        <dbReference type="EMBL" id="MBE9254945.1"/>
    </source>
</evidence>
<comment type="caution">
    <text evidence="2">The sequence shown here is derived from an EMBL/GenBank/DDBJ whole genome shotgun (WGS) entry which is preliminary data.</text>
</comment>
<evidence type="ECO:0000259" key="1">
    <source>
        <dbReference type="Pfam" id="PF18480"/>
    </source>
</evidence>
<dbReference type="Proteomes" id="UP000658720">
    <property type="component" value="Unassembled WGS sequence"/>
</dbReference>
<keyword evidence="3" id="KW-1185">Reference proteome</keyword>
<dbReference type="InterPro" id="IPR041049">
    <property type="entry name" value="DUF5615"/>
</dbReference>
<accession>A0ABR9VUB3</accession>
<reference evidence="2 3" key="1">
    <citation type="submission" date="2020-10" db="EMBL/GenBank/DDBJ databases">
        <authorList>
            <person name="Castelo-Branco R."/>
            <person name="Eusebio N."/>
            <person name="Adriana R."/>
            <person name="Vieira A."/>
            <person name="Brugerolle De Fraissinette N."/>
            <person name="Rezende De Castro R."/>
            <person name="Schneider M.P."/>
            <person name="Vasconcelos V."/>
            <person name="Leao P.N."/>
        </authorList>
    </citation>
    <scope>NUCLEOTIDE SEQUENCE [LARGE SCALE GENOMIC DNA]</scope>
    <source>
        <strain evidence="2 3">LEGE 00031</strain>
    </source>
</reference>
<dbReference type="Pfam" id="PF18480">
    <property type="entry name" value="DUF5615"/>
    <property type="match status" value="1"/>
</dbReference>
<gene>
    <name evidence="2" type="ORF">IQ217_14070</name>
</gene>
<sequence length="120" mass="13591">MKFLADMGISPKTVQWLINQGYDAIHLLDEGLEKLSDEKILEKAQTEKRIILTVDLDFGTLLAIAKTPFPSVVIFRLNNASRNVIEARLRIVLENCLQDLEAGAILSVDDEKIRIRYLPI</sequence>
<dbReference type="EMBL" id="JADEVV010000044">
    <property type="protein sequence ID" value="MBE9254945.1"/>
    <property type="molecule type" value="Genomic_DNA"/>
</dbReference>
<dbReference type="RefSeq" id="WP_194020432.1">
    <property type="nucleotide sequence ID" value="NZ_JADEVV010000044.1"/>
</dbReference>
<protein>
    <submittedName>
        <fullName evidence="2">DUF5615 family PIN-like protein</fullName>
    </submittedName>
</protein>
<organism evidence="2 3">
    <name type="scientific">Synechocystis salina LEGE 00031</name>
    <dbReference type="NCBI Taxonomy" id="1828736"/>
    <lineage>
        <taxon>Bacteria</taxon>
        <taxon>Bacillati</taxon>
        <taxon>Cyanobacteriota</taxon>
        <taxon>Cyanophyceae</taxon>
        <taxon>Synechococcales</taxon>
        <taxon>Merismopediaceae</taxon>
        <taxon>Synechocystis</taxon>
    </lineage>
</organism>
<proteinExistence type="predicted"/>